<dbReference type="Proteomes" id="UP000067206">
    <property type="component" value="Chromosome"/>
</dbReference>
<dbReference type="PATRIC" id="fig|1682.24.peg.1378"/>
<sequence>MSIVIEPCQYCGSQQVEAPWTLCQDCRHTYAKVLHQLSHNMHLLQRDTRHEYKLGEPGSGGKPQGGEAPAPVNMHAIDLLDEAESLLQDAWYDAGAVWSDRWQRLIRRMQTRLAWLCQACNAGRFLRQLIHMSQRIMPLIDRMPRTRRIIPVARTTRSRRIIPAREQETMLVPHPTAA</sequence>
<accession>A0A0M5L3S1</accession>
<dbReference type="EMBL" id="CP010411">
    <property type="protein sequence ID" value="ALE09436.1"/>
    <property type="molecule type" value="Genomic_DNA"/>
</dbReference>
<name>A0A0M5L3S1_BIFLI</name>
<dbReference type="RefSeq" id="WP_060620748.1">
    <property type="nucleotide sequence ID" value="NZ_CP010411.1"/>
</dbReference>
<reference evidence="1 2" key="1">
    <citation type="submission" date="2014-12" db="EMBL/GenBank/DDBJ databases">
        <title>Complete genome sequence of Bifidobacterium longum subsp. infantis BT1.</title>
        <authorList>
            <person name="Kim J.F."/>
            <person name="Kwak M.-J."/>
        </authorList>
    </citation>
    <scope>NUCLEOTIDE SEQUENCE [LARGE SCALE GENOMIC DNA]</scope>
    <source>
        <strain evidence="1 2">BT1</strain>
    </source>
</reference>
<organism evidence="1 2">
    <name type="scientific">Bifidobacterium longum subsp. infantis</name>
    <dbReference type="NCBI Taxonomy" id="1682"/>
    <lineage>
        <taxon>Bacteria</taxon>
        <taxon>Bacillati</taxon>
        <taxon>Actinomycetota</taxon>
        <taxon>Actinomycetes</taxon>
        <taxon>Bifidobacteriales</taxon>
        <taxon>Bifidobacteriaceae</taxon>
        <taxon>Bifidobacterium</taxon>
    </lineage>
</organism>
<gene>
    <name evidence="1" type="ORF">RY67_1416</name>
</gene>
<proteinExistence type="predicted"/>
<dbReference type="AlphaFoldDB" id="A0A0M5L3S1"/>
<protein>
    <submittedName>
        <fullName evidence="1">Uncharacterized protein</fullName>
    </submittedName>
</protein>
<evidence type="ECO:0000313" key="1">
    <source>
        <dbReference type="EMBL" id="ALE09436.1"/>
    </source>
</evidence>
<evidence type="ECO:0000313" key="2">
    <source>
        <dbReference type="Proteomes" id="UP000067206"/>
    </source>
</evidence>